<reference evidence="4 5" key="1">
    <citation type="submission" date="2017-10" db="EMBL/GenBank/DDBJ databases">
        <title>Bacillus sp. nov., a halophilic bacterium isolated from a Yangshapao Lake.</title>
        <authorList>
            <person name="Wang H."/>
        </authorList>
    </citation>
    <scope>NUCLEOTIDE SEQUENCE [LARGE SCALE GENOMIC DNA]</scope>
    <source>
        <strain evidence="4 5">YSP-3</strain>
    </source>
</reference>
<dbReference type="SUPFAM" id="SSF56601">
    <property type="entry name" value="beta-lactamase/transpeptidase-like"/>
    <property type="match status" value="1"/>
</dbReference>
<dbReference type="Gene3D" id="3.40.710.10">
    <property type="entry name" value="DD-peptidase/beta-lactamase superfamily"/>
    <property type="match status" value="1"/>
</dbReference>
<comment type="caution">
    <text evidence="4">The sequence shown here is derived from an EMBL/GenBank/DDBJ whole genome shotgun (WGS) entry which is preliminary data.</text>
</comment>
<organism evidence="4 5">
    <name type="scientific">Alteribacter lacisalsi</name>
    <dbReference type="NCBI Taxonomy" id="2045244"/>
    <lineage>
        <taxon>Bacteria</taxon>
        <taxon>Bacillati</taxon>
        <taxon>Bacillota</taxon>
        <taxon>Bacilli</taxon>
        <taxon>Bacillales</taxon>
        <taxon>Bacillaceae</taxon>
        <taxon>Alteribacter</taxon>
    </lineage>
</organism>
<evidence type="ECO:0000313" key="5">
    <source>
        <dbReference type="Proteomes" id="UP000248066"/>
    </source>
</evidence>
<dbReference type="InterPro" id="IPR001466">
    <property type="entry name" value="Beta-lactam-related"/>
</dbReference>
<dbReference type="OrthoDB" id="9803467at2"/>
<dbReference type="AlphaFoldDB" id="A0A2W0H704"/>
<keyword evidence="5" id="KW-1185">Reference proteome</keyword>
<comment type="subcellular location">
    <subcellularLocation>
        <location evidence="1">Membrane</location>
    </subcellularLocation>
</comment>
<feature type="domain" description="Beta-lactamase-related" evidence="3">
    <location>
        <begin position="28"/>
        <end position="322"/>
    </location>
</feature>
<dbReference type="Proteomes" id="UP000248066">
    <property type="component" value="Unassembled WGS sequence"/>
</dbReference>
<dbReference type="PANTHER" id="PTHR46825">
    <property type="entry name" value="D-ALANYL-D-ALANINE-CARBOXYPEPTIDASE/ENDOPEPTIDASE AMPH"/>
    <property type="match status" value="1"/>
</dbReference>
<dbReference type="RefSeq" id="WP_110516906.1">
    <property type="nucleotide sequence ID" value="NZ_PDOF01000001.1"/>
</dbReference>
<proteinExistence type="predicted"/>
<dbReference type="GO" id="GO:0016020">
    <property type="term" value="C:membrane"/>
    <property type="evidence" value="ECO:0007669"/>
    <property type="project" value="UniProtKB-SubCell"/>
</dbReference>
<keyword evidence="2" id="KW-0472">Membrane</keyword>
<dbReference type="PANTHER" id="PTHR46825:SF11">
    <property type="entry name" value="PENICILLIN-BINDING PROTEIN 4"/>
    <property type="match status" value="1"/>
</dbReference>
<dbReference type="InterPro" id="IPR012338">
    <property type="entry name" value="Beta-lactam/transpept-like"/>
</dbReference>
<evidence type="ECO:0000256" key="1">
    <source>
        <dbReference type="ARBA" id="ARBA00004370"/>
    </source>
</evidence>
<dbReference type="Pfam" id="PF00144">
    <property type="entry name" value="Beta-lactamase"/>
    <property type="match status" value="1"/>
</dbReference>
<dbReference type="InterPro" id="IPR050491">
    <property type="entry name" value="AmpC-like"/>
</dbReference>
<evidence type="ECO:0000256" key="2">
    <source>
        <dbReference type="ARBA" id="ARBA00023136"/>
    </source>
</evidence>
<dbReference type="EMBL" id="PDOF01000001">
    <property type="protein sequence ID" value="PYZ97634.1"/>
    <property type="molecule type" value="Genomic_DNA"/>
</dbReference>
<sequence>MLKNKIKHICMKTGFSGVIYAKNNDVALIEQAFGYADRPEKRKNRMNTRFGIASGCKLFTAIAICRLVEEGHLSFGTRLTDCLKNEFPHFDPAITVHHLLTHTSGVPDYFDEAMMDDFEDLWKMQPMYHLRTPRDFLPLFQNQKMMFAPGERFHYNNAGYILLGLIVEAHSGMSFDQFVEKEVFKPCSMHDSGYFSFDRLPGNTAIGYIDEENGSWRTNQYALPVKGGPDGGAFVTAGDMIKLWDSLLSLRLLSKKMTRTLMSPHTETGEGDYYGYGMWIGNRNGEIGIYHVMGYDPGVSFASAYYPAAEVTAVIPSNQSSGPHNILRILETEIL</sequence>
<protein>
    <submittedName>
        <fullName evidence="4">Penicillin-binding protein</fullName>
    </submittedName>
</protein>
<accession>A0A2W0H704</accession>
<evidence type="ECO:0000259" key="3">
    <source>
        <dbReference type="Pfam" id="PF00144"/>
    </source>
</evidence>
<name>A0A2W0H704_9BACI</name>
<gene>
    <name evidence="4" type="ORF">CR205_03300</name>
</gene>
<evidence type="ECO:0000313" key="4">
    <source>
        <dbReference type="EMBL" id="PYZ97634.1"/>
    </source>
</evidence>